<dbReference type="AlphaFoldDB" id="A0A1E3GVP7"/>
<protein>
    <submittedName>
        <fullName evidence="2">Uncharacterized protein</fullName>
    </submittedName>
</protein>
<gene>
    <name evidence="2" type="ORF">A6302_04347</name>
</gene>
<name>A0A1E3GVP7_9HYPH</name>
<sequence>MRTRTRRTTAATGAAPATTRSRTRKPAADTDAAPDPVPETTVGE</sequence>
<feature type="compositionally biased region" description="Low complexity" evidence="1">
    <location>
        <begin position="8"/>
        <end position="20"/>
    </location>
</feature>
<comment type="caution">
    <text evidence="2">The sequence shown here is derived from an EMBL/GenBank/DDBJ whole genome shotgun (WGS) entry which is preliminary data.</text>
</comment>
<organism evidence="2 3">
    <name type="scientific">Methylobrevis pamukkalensis</name>
    <dbReference type="NCBI Taxonomy" id="1439726"/>
    <lineage>
        <taxon>Bacteria</taxon>
        <taxon>Pseudomonadati</taxon>
        <taxon>Pseudomonadota</taxon>
        <taxon>Alphaproteobacteria</taxon>
        <taxon>Hyphomicrobiales</taxon>
        <taxon>Pleomorphomonadaceae</taxon>
        <taxon>Methylobrevis</taxon>
    </lineage>
</organism>
<feature type="region of interest" description="Disordered" evidence="1">
    <location>
        <begin position="1"/>
        <end position="44"/>
    </location>
</feature>
<evidence type="ECO:0000256" key="1">
    <source>
        <dbReference type="SAM" id="MobiDB-lite"/>
    </source>
</evidence>
<accession>A0A1E3GVP7</accession>
<dbReference type="Proteomes" id="UP000094622">
    <property type="component" value="Unassembled WGS sequence"/>
</dbReference>
<proteinExistence type="predicted"/>
<reference evidence="2 3" key="1">
    <citation type="submission" date="2016-07" db="EMBL/GenBank/DDBJ databases">
        <title>Draft Genome Sequence of Methylobrevis pamukkalensis PK2.</title>
        <authorList>
            <person name="Vasilenko O.V."/>
            <person name="Doronina N.V."/>
            <person name="Shmareva M.N."/>
            <person name="Tarlachkov S.V."/>
            <person name="Mustakhimov I."/>
            <person name="Trotsenko Y.A."/>
        </authorList>
    </citation>
    <scope>NUCLEOTIDE SEQUENCE [LARGE SCALE GENOMIC DNA]</scope>
    <source>
        <strain evidence="2 3">PK2</strain>
    </source>
</reference>
<evidence type="ECO:0000313" key="3">
    <source>
        <dbReference type="Proteomes" id="UP000094622"/>
    </source>
</evidence>
<keyword evidence="3" id="KW-1185">Reference proteome</keyword>
<dbReference type="EMBL" id="MCRJ01000198">
    <property type="protein sequence ID" value="ODN68025.1"/>
    <property type="molecule type" value="Genomic_DNA"/>
</dbReference>
<feature type="compositionally biased region" description="Low complexity" evidence="1">
    <location>
        <begin position="29"/>
        <end position="44"/>
    </location>
</feature>
<evidence type="ECO:0000313" key="2">
    <source>
        <dbReference type="EMBL" id="ODN68025.1"/>
    </source>
</evidence>